<dbReference type="OrthoDB" id="3426404at2"/>
<accession>A0A0U4BKC9</accession>
<evidence type="ECO:0000313" key="4">
    <source>
        <dbReference type="Proteomes" id="UP000067689"/>
    </source>
</evidence>
<gene>
    <name evidence="3" type="ORF">AERYTH_13385</name>
</gene>
<sequence length="155" mass="16276">MTEQIRSWPWAWAWLTLFAIVLLRAGATYGIGRLVAAGVVRRRPPGPRLQAAVDRVERWGPPVVTASFLTVGAQTVVNAGAGLARMSVPRYLVGLVPGAALWATVWSTVGAGVFLAALRTGTDRGQAVAVAVAAVVLVAVVAAVASRRRRGRLDA</sequence>
<dbReference type="AlphaFoldDB" id="A0A0U4BKC9"/>
<dbReference type="KEGG" id="aer:AERYTH_13385"/>
<evidence type="ECO:0000259" key="2">
    <source>
        <dbReference type="Pfam" id="PF09335"/>
    </source>
</evidence>
<organism evidence="3 4">
    <name type="scientific">Aeromicrobium erythreum</name>
    <dbReference type="NCBI Taxonomy" id="2041"/>
    <lineage>
        <taxon>Bacteria</taxon>
        <taxon>Bacillati</taxon>
        <taxon>Actinomycetota</taxon>
        <taxon>Actinomycetes</taxon>
        <taxon>Propionibacteriales</taxon>
        <taxon>Nocardioidaceae</taxon>
        <taxon>Aeromicrobium</taxon>
    </lineage>
</organism>
<dbReference type="STRING" id="2041.AERYTH_13385"/>
<evidence type="ECO:0000313" key="3">
    <source>
        <dbReference type="EMBL" id="ALX05617.1"/>
    </source>
</evidence>
<feature type="transmembrane region" description="Helical" evidence="1">
    <location>
        <begin position="12"/>
        <end position="40"/>
    </location>
</feature>
<keyword evidence="1" id="KW-1133">Transmembrane helix</keyword>
<keyword evidence="1" id="KW-0472">Membrane</keyword>
<keyword evidence="4" id="KW-1185">Reference proteome</keyword>
<dbReference type="Proteomes" id="UP000067689">
    <property type="component" value="Chromosome"/>
</dbReference>
<feature type="transmembrane region" description="Helical" evidence="1">
    <location>
        <begin position="91"/>
        <end position="115"/>
    </location>
</feature>
<feature type="domain" description="VTT" evidence="2">
    <location>
        <begin position="9"/>
        <end position="111"/>
    </location>
</feature>
<dbReference type="InterPro" id="IPR032816">
    <property type="entry name" value="VTT_dom"/>
</dbReference>
<dbReference type="Pfam" id="PF09335">
    <property type="entry name" value="VTT_dom"/>
    <property type="match status" value="1"/>
</dbReference>
<reference evidence="3 4" key="1">
    <citation type="journal article" date="1991" name="Int. J. Syst. Bacteriol.">
        <title>Description of the erythromycin-producing bacterium Arthrobacter sp. strain NRRL B-3381 as Aeromicrobium erythreum gen. nov., sp. nov.</title>
        <authorList>
            <person name="Miller E.S."/>
            <person name="Woese C.R."/>
            <person name="Brenner S."/>
        </authorList>
    </citation>
    <scope>NUCLEOTIDE SEQUENCE [LARGE SCALE GENOMIC DNA]</scope>
    <source>
        <strain evidence="3 4">AR18</strain>
    </source>
</reference>
<dbReference type="PATRIC" id="fig|2041.4.peg.2793"/>
<protein>
    <recommendedName>
        <fullName evidence="2">VTT domain-containing protein</fullName>
    </recommendedName>
</protein>
<evidence type="ECO:0000256" key="1">
    <source>
        <dbReference type="SAM" id="Phobius"/>
    </source>
</evidence>
<keyword evidence="1" id="KW-0812">Transmembrane</keyword>
<dbReference type="RefSeq" id="WP_067859671.1">
    <property type="nucleotide sequence ID" value="NZ_CP011502.1"/>
</dbReference>
<dbReference type="EMBL" id="CP011502">
    <property type="protein sequence ID" value="ALX05617.1"/>
    <property type="molecule type" value="Genomic_DNA"/>
</dbReference>
<feature type="transmembrane region" description="Helical" evidence="1">
    <location>
        <begin position="127"/>
        <end position="145"/>
    </location>
</feature>
<proteinExistence type="predicted"/>
<name>A0A0U4BKC9_9ACTN</name>